<keyword evidence="2" id="KW-0012">Acyltransferase</keyword>
<dbReference type="Pfam" id="PF05301">
    <property type="entry name" value="Acetyltransf_16"/>
    <property type="match status" value="1"/>
</dbReference>
<evidence type="ECO:0000313" key="4">
    <source>
        <dbReference type="Proteomes" id="UP000001554"/>
    </source>
</evidence>
<proteinExistence type="predicted"/>
<sequence>MEFSFNIHSLFGEEISLVDCNCAPFRKVSNEPLDKNLTKVIDDLGEASAKAQGLHGPITAAYKLRNSDHRMYILKDAQANSGKGAAVGFIKVGTKKLFVLVSKLCCNYQSVRASCVVTIRVGVQVVL</sequence>
<dbReference type="Proteomes" id="UP000001554">
    <property type="component" value="Unplaced"/>
</dbReference>
<protein>
    <submittedName>
        <fullName evidence="5">Alpha-tubulin N-acetyltransferase 1-like</fullName>
    </submittedName>
</protein>
<dbReference type="PANTHER" id="PTHR12327">
    <property type="entry name" value="ALPHA-TUBULIN N-ACETYLTRANSFERASE 1"/>
    <property type="match status" value="1"/>
</dbReference>
<keyword evidence="4" id="KW-1185">Reference proteome</keyword>
<evidence type="ECO:0000256" key="2">
    <source>
        <dbReference type="ARBA" id="ARBA00023315"/>
    </source>
</evidence>
<dbReference type="AlphaFoldDB" id="A0A9J7HTL3"/>
<dbReference type="OMA" id="DCNCAPF"/>
<accession>A0A9J7HTL3</accession>
<dbReference type="GO" id="GO:0005874">
    <property type="term" value="C:microtubule"/>
    <property type="evidence" value="ECO:0007669"/>
    <property type="project" value="InterPro"/>
</dbReference>
<evidence type="ECO:0000256" key="1">
    <source>
        <dbReference type="ARBA" id="ARBA00022679"/>
    </source>
</evidence>
<dbReference type="PANTHER" id="PTHR12327:SF0">
    <property type="entry name" value="ALPHA-TUBULIN N-ACETYLTRANSFERASE 1"/>
    <property type="match status" value="1"/>
</dbReference>
<dbReference type="InterPro" id="IPR038746">
    <property type="entry name" value="Atat"/>
</dbReference>
<dbReference type="RefSeq" id="XP_035664155.1">
    <property type="nucleotide sequence ID" value="XM_035808262.1"/>
</dbReference>
<dbReference type="InterPro" id="IPR007965">
    <property type="entry name" value="GNAT_ATAT"/>
</dbReference>
<dbReference type="PROSITE" id="PS51730">
    <property type="entry name" value="GNAT_ATAT"/>
    <property type="match status" value="1"/>
</dbReference>
<dbReference type="KEGG" id="bfo:118407743"/>
<gene>
    <name evidence="5" type="primary">LOC118407743</name>
</gene>
<dbReference type="OrthoDB" id="447510at2759"/>
<organism evidence="4 5">
    <name type="scientific">Branchiostoma floridae</name>
    <name type="common">Florida lancelet</name>
    <name type="synonym">Amphioxus</name>
    <dbReference type="NCBI Taxonomy" id="7739"/>
    <lineage>
        <taxon>Eukaryota</taxon>
        <taxon>Metazoa</taxon>
        <taxon>Chordata</taxon>
        <taxon>Cephalochordata</taxon>
        <taxon>Leptocardii</taxon>
        <taxon>Amphioxiformes</taxon>
        <taxon>Branchiostomatidae</taxon>
        <taxon>Branchiostoma</taxon>
    </lineage>
</organism>
<feature type="domain" description="N-acetyltransferase" evidence="3">
    <location>
        <begin position="1"/>
        <end position="127"/>
    </location>
</feature>
<dbReference type="GO" id="GO:0019799">
    <property type="term" value="F:tubulin N-acetyltransferase activity"/>
    <property type="evidence" value="ECO:0007669"/>
    <property type="project" value="InterPro"/>
</dbReference>
<evidence type="ECO:0000259" key="3">
    <source>
        <dbReference type="PROSITE" id="PS51730"/>
    </source>
</evidence>
<dbReference type="Gene3D" id="3.40.630.30">
    <property type="match status" value="1"/>
</dbReference>
<evidence type="ECO:0000313" key="5">
    <source>
        <dbReference type="RefSeq" id="XP_035664155.1"/>
    </source>
</evidence>
<keyword evidence="1" id="KW-0808">Transferase</keyword>
<dbReference type="GeneID" id="118407743"/>
<reference evidence="5" key="1">
    <citation type="submission" date="2025-08" db="UniProtKB">
        <authorList>
            <consortium name="RefSeq"/>
        </authorList>
    </citation>
    <scope>IDENTIFICATION</scope>
    <source>
        <strain evidence="5">S238N-H82</strain>
        <tissue evidence="5">Testes</tissue>
    </source>
</reference>
<name>A0A9J7HTL3_BRAFL</name>